<gene>
    <name evidence="2" type="ORF">CQW23_16577</name>
</gene>
<dbReference type="OrthoDB" id="1706770at2759"/>
<feature type="region of interest" description="Disordered" evidence="1">
    <location>
        <begin position="46"/>
        <end position="77"/>
    </location>
</feature>
<proteinExistence type="predicted"/>
<accession>A0A2G2WBH8</accession>
<keyword evidence="3" id="KW-1185">Reference proteome</keyword>
<reference evidence="3" key="2">
    <citation type="journal article" date="2017" name="J. Anim. Genet.">
        <title>Multiple reference genome sequences of hot pepper reveal the massive evolution of plant disease resistance genes by retroduplication.</title>
        <authorList>
            <person name="Kim S."/>
            <person name="Park J."/>
            <person name="Yeom S.-I."/>
            <person name="Kim Y.-M."/>
            <person name="Seo E."/>
            <person name="Kim K.-T."/>
            <person name="Kim M.-S."/>
            <person name="Lee J.M."/>
            <person name="Cheong K."/>
            <person name="Shin H.-S."/>
            <person name="Kim S.-B."/>
            <person name="Han K."/>
            <person name="Lee J."/>
            <person name="Park M."/>
            <person name="Lee H.-A."/>
            <person name="Lee H.-Y."/>
            <person name="Lee Y."/>
            <person name="Oh S."/>
            <person name="Lee J.H."/>
            <person name="Choi E."/>
            <person name="Choi E."/>
            <person name="Lee S.E."/>
            <person name="Jeon J."/>
            <person name="Kim H."/>
            <person name="Choi G."/>
            <person name="Song H."/>
            <person name="Lee J."/>
            <person name="Lee S.-C."/>
            <person name="Kwon J.-K."/>
            <person name="Lee H.-Y."/>
            <person name="Koo N."/>
            <person name="Hong Y."/>
            <person name="Kim R.W."/>
            <person name="Kang W.-H."/>
            <person name="Huh J.H."/>
            <person name="Kang B.-C."/>
            <person name="Yang T.-J."/>
            <person name="Lee Y.-H."/>
            <person name="Bennetzen J.L."/>
            <person name="Choi D."/>
        </authorList>
    </citation>
    <scope>NUCLEOTIDE SEQUENCE [LARGE SCALE GENOMIC DNA]</scope>
    <source>
        <strain evidence="3">cv. PBC81</strain>
    </source>
</reference>
<reference evidence="2 3" key="1">
    <citation type="journal article" date="2017" name="Genome Biol.">
        <title>New reference genome sequences of hot pepper reveal the massive evolution of plant disease-resistance genes by retroduplication.</title>
        <authorList>
            <person name="Kim S."/>
            <person name="Park J."/>
            <person name="Yeom S.I."/>
            <person name="Kim Y.M."/>
            <person name="Seo E."/>
            <person name="Kim K.T."/>
            <person name="Kim M.S."/>
            <person name="Lee J.M."/>
            <person name="Cheong K."/>
            <person name="Shin H.S."/>
            <person name="Kim S.B."/>
            <person name="Han K."/>
            <person name="Lee J."/>
            <person name="Park M."/>
            <person name="Lee H.A."/>
            <person name="Lee H.Y."/>
            <person name="Lee Y."/>
            <person name="Oh S."/>
            <person name="Lee J.H."/>
            <person name="Choi E."/>
            <person name="Choi E."/>
            <person name="Lee S.E."/>
            <person name="Jeon J."/>
            <person name="Kim H."/>
            <person name="Choi G."/>
            <person name="Song H."/>
            <person name="Lee J."/>
            <person name="Lee S.C."/>
            <person name="Kwon J.K."/>
            <person name="Lee H.Y."/>
            <person name="Koo N."/>
            <person name="Hong Y."/>
            <person name="Kim R.W."/>
            <person name="Kang W.H."/>
            <person name="Huh J.H."/>
            <person name="Kang B.C."/>
            <person name="Yang T.J."/>
            <person name="Lee Y.H."/>
            <person name="Bennetzen J.L."/>
            <person name="Choi D."/>
        </authorList>
    </citation>
    <scope>NUCLEOTIDE SEQUENCE [LARGE SCALE GENOMIC DNA]</scope>
    <source>
        <strain evidence="3">cv. PBC81</strain>
    </source>
</reference>
<feature type="compositionally biased region" description="Basic and acidic residues" evidence="1">
    <location>
        <begin position="56"/>
        <end position="75"/>
    </location>
</feature>
<organism evidence="2 3">
    <name type="scientific">Capsicum baccatum</name>
    <name type="common">Peruvian pepper</name>
    <dbReference type="NCBI Taxonomy" id="33114"/>
    <lineage>
        <taxon>Eukaryota</taxon>
        <taxon>Viridiplantae</taxon>
        <taxon>Streptophyta</taxon>
        <taxon>Embryophyta</taxon>
        <taxon>Tracheophyta</taxon>
        <taxon>Spermatophyta</taxon>
        <taxon>Magnoliopsida</taxon>
        <taxon>eudicotyledons</taxon>
        <taxon>Gunneridae</taxon>
        <taxon>Pentapetalae</taxon>
        <taxon>asterids</taxon>
        <taxon>lamiids</taxon>
        <taxon>Solanales</taxon>
        <taxon>Solanaceae</taxon>
        <taxon>Solanoideae</taxon>
        <taxon>Capsiceae</taxon>
        <taxon>Capsicum</taxon>
    </lineage>
</organism>
<evidence type="ECO:0000256" key="1">
    <source>
        <dbReference type="SAM" id="MobiDB-lite"/>
    </source>
</evidence>
<dbReference type="EMBL" id="MLFT02000007">
    <property type="protein sequence ID" value="PHT42552.1"/>
    <property type="molecule type" value="Genomic_DNA"/>
</dbReference>
<protein>
    <submittedName>
        <fullName evidence="2">Uncharacterized protein</fullName>
    </submittedName>
</protein>
<name>A0A2G2WBH8_CAPBA</name>
<sequence length="102" mass="11615">MRNVLEHKNNMIDFEALYTFGESLLTINEIVDAVLDTKLGYIKGIGYGPKPNTTRETQKRTTKLEDSLEKAKQEDTSAQNELQKLLNAAETVVENQQSWIQD</sequence>
<evidence type="ECO:0000313" key="3">
    <source>
        <dbReference type="Proteomes" id="UP000224567"/>
    </source>
</evidence>
<dbReference type="AlphaFoldDB" id="A0A2G2WBH8"/>
<evidence type="ECO:0000313" key="2">
    <source>
        <dbReference type="EMBL" id="PHT42552.1"/>
    </source>
</evidence>
<dbReference type="Proteomes" id="UP000224567">
    <property type="component" value="Unassembled WGS sequence"/>
</dbReference>
<comment type="caution">
    <text evidence="2">The sequence shown here is derived from an EMBL/GenBank/DDBJ whole genome shotgun (WGS) entry which is preliminary data.</text>
</comment>